<reference evidence="2 3" key="1">
    <citation type="journal article" date="2019" name="Int. J. Syst. Evol. Microbiol.">
        <title>The Global Catalogue of Microorganisms (GCM) 10K type strain sequencing project: providing services to taxonomists for standard genome sequencing and annotation.</title>
        <authorList>
            <consortium name="The Broad Institute Genomics Platform"/>
            <consortium name="The Broad Institute Genome Sequencing Center for Infectious Disease"/>
            <person name="Wu L."/>
            <person name="Ma J."/>
        </authorList>
    </citation>
    <scope>NUCLEOTIDE SEQUENCE [LARGE SCALE GENOMIC DNA]</scope>
    <source>
        <strain evidence="2 3">JCM 1407</strain>
    </source>
</reference>
<keyword evidence="3" id="KW-1185">Reference proteome</keyword>
<evidence type="ECO:0000313" key="2">
    <source>
        <dbReference type="EMBL" id="GAA0742712.1"/>
    </source>
</evidence>
<dbReference type="InterPro" id="IPR035994">
    <property type="entry name" value="Nucleoside_phosphorylase_sf"/>
</dbReference>
<protein>
    <submittedName>
        <fullName evidence="2">5'-methylthioadenosine nucleosidase</fullName>
    </submittedName>
</protein>
<evidence type="ECO:0000313" key="3">
    <source>
        <dbReference type="Proteomes" id="UP001501510"/>
    </source>
</evidence>
<evidence type="ECO:0000259" key="1">
    <source>
        <dbReference type="Pfam" id="PF01048"/>
    </source>
</evidence>
<sequence length="277" mass="30956">MKKSFLAVILAVLMTVLFVGCSKSKTEESSKPIVIQGAMDVETENLVKQLKNVEEIKYRGWKFWKGTIDEFPVVVSKTEIGMTNAAVSTLLAIEKFNPRAIINQGTSGGHAPDLHRYDIVIGKKSVNFGSFKSDRSEYNKGIHSEKWIPMDINVNVNGEMKEVKDFKGDAKLISAAKSVANSYKKGKVVEGVIGSADQWNRELDRIKWLNEKYGTSVEEMETASAAQVAKSCNVPFLGIRILSNSEVHNEDYDRNSGVYCQDFVLKTTKELIKEYSK</sequence>
<dbReference type="Gene3D" id="3.40.50.1580">
    <property type="entry name" value="Nucleoside phosphorylase domain"/>
    <property type="match status" value="1"/>
</dbReference>
<dbReference type="SUPFAM" id="SSF53167">
    <property type="entry name" value="Purine and uridine phosphorylases"/>
    <property type="match status" value="1"/>
</dbReference>
<dbReference type="Pfam" id="PF01048">
    <property type="entry name" value="PNP_UDP_1"/>
    <property type="match status" value="1"/>
</dbReference>
<dbReference type="RefSeq" id="WP_343762043.1">
    <property type="nucleotide sequence ID" value="NZ_BAAACG010000010.1"/>
</dbReference>
<comment type="caution">
    <text evidence="2">The sequence shown here is derived from an EMBL/GenBank/DDBJ whole genome shotgun (WGS) entry which is preliminary data.</text>
</comment>
<feature type="domain" description="Nucleoside phosphorylase" evidence="1">
    <location>
        <begin position="32"/>
        <end position="248"/>
    </location>
</feature>
<gene>
    <name evidence="2" type="ORF">GCM10008906_25580</name>
</gene>
<dbReference type="CDD" id="cd09008">
    <property type="entry name" value="MTAN"/>
    <property type="match status" value="1"/>
</dbReference>
<proteinExistence type="predicted"/>
<dbReference type="PANTHER" id="PTHR46832">
    <property type="entry name" value="5'-METHYLTHIOADENOSINE/S-ADENOSYLHOMOCYSTEINE NUCLEOSIDASE"/>
    <property type="match status" value="1"/>
</dbReference>
<dbReference type="PROSITE" id="PS51257">
    <property type="entry name" value="PROKAR_LIPOPROTEIN"/>
    <property type="match status" value="1"/>
</dbReference>
<accession>A0ABN1JMA4</accession>
<dbReference type="PANTHER" id="PTHR46832:SF1">
    <property type="entry name" value="5'-METHYLTHIOADENOSINE_S-ADENOSYLHOMOCYSTEINE NUCLEOSIDASE"/>
    <property type="match status" value="1"/>
</dbReference>
<dbReference type="InterPro" id="IPR000845">
    <property type="entry name" value="Nucleoside_phosphorylase_d"/>
</dbReference>
<dbReference type="Proteomes" id="UP001501510">
    <property type="component" value="Unassembled WGS sequence"/>
</dbReference>
<name>A0ABN1JMA4_9CLOT</name>
<organism evidence="2 3">
    <name type="scientific">Clostridium oceanicum</name>
    <dbReference type="NCBI Taxonomy" id="1543"/>
    <lineage>
        <taxon>Bacteria</taxon>
        <taxon>Bacillati</taxon>
        <taxon>Bacillota</taxon>
        <taxon>Clostridia</taxon>
        <taxon>Eubacteriales</taxon>
        <taxon>Clostridiaceae</taxon>
        <taxon>Clostridium</taxon>
    </lineage>
</organism>
<dbReference type="EMBL" id="BAAACG010000010">
    <property type="protein sequence ID" value="GAA0742712.1"/>
    <property type="molecule type" value="Genomic_DNA"/>
</dbReference>